<keyword evidence="4" id="KW-0256">Endoplasmic reticulum</keyword>
<dbReference type="PANTHER" id="PTHR48182:SF2">
    <property type="entry name" value="PROTEIN SERAC1"/>
    <property type="match status" value="1"/>
</dbReference>
<dbReference type="InterPro" id="IPR052374">
    <property type="entry name" value="SERAC1"/>
</dbReference>
<dbReference type="SUPFAM" id="SSF48403">
    <property type="entry name" value="Ankyrin repeat"/>
    <property type="match status" value="1"/>
</dbReference>
<dbReference type="Pfam" id="PF12796">
    <property type="entry name" value="Ank_2"/>
    <property type="match status" value="1"/>
</dbReference>
<sequence>MEKLRSRLSRRRQRLTSCDSQVDQAQDAGCDHGIPSGEAETRQSSAHAATQPFADGVEILHDRRDADVDIYFVHGLTGNRDSTWTATGPSAPWPQVLLPPRLCNARILTYGYDAYIVRKSVASTNGLSDHAKNLLNDLTTNRASSNASSRPVIFVAHSLSGLVCKEAILLSRNNPEPHLRGVFDCTKGIAFMGTPHRGSWMADWAKIPAAALGIVKSTNRSLLKVLETDDAYRHSVQDRFWSMIREQQLDGRALEVTCFFEELPLSGVGKVVSKDSATLESYNAISIHANHSNMVKIGSVDDNGFKRLLGELLRWESQIRNSTTRHERRPIEDAHNAKPANSSFNNCGTGDQLNAPGGTQNVTKGSGSQFPGATFHGPTTFGSSATAHTSIIPNTKTSTVCLLSFCLTTALQSSNLDVSEDSATGLNISSDASPLRFPIDERQASTGSLEGLPEARVLLGGPPSWTDVVDWIRGDQSWRDSATDGLLQCLVRGSVGHASSHAPRPTPVDPPNLLFNDVLTPSSTYQASPNDIHPSCPPCRLKVLENSERSLRNRRARRINTSDFAGHRGGSPKQNANIAAKPNPWCNLKGLDCPGLTKAKRLKPTRATAADPASTSASTATLHNAGTRIESLRGREFDIQSIATDKVVKVAAGNYGNGKEVIELLFNRRGGEITITHGVVEAAARNHDKGKEVMELLLNRRGEEAIITAGVVREAAGNEGCGTQVMELLFDRRGYEISITDEVLTAAAGNRGSGKEVMALLLNRRGHEIAITGEVVKAAAGNDFIQRGSAETASRLAMGRYQHHKGGYEISITNEVLKEAAGNEECGEEVMALLLNRRGHDITITDEVVAAAATCGQDGVLDLLSQNGLAHVSTEWRRVAEFYNSAKFGDISGIQQLLRAGIEPDTRNIRSETPLWVAASKGNSAVVHVLVQVAAVDVNSKSISGRSPLWWPSCKGMDRTVTILMDAGADPYLVDKNGATPITMARRNGHERVAKILERVGELNRQAAVVRMNWP</sequence>
<comment type="subcellular location">
    <subcellularLocation>
        <location evidence="2">Endoplasmic reticulum</location>
    </subcellularLocation>
    <subcellularLocation>
        <location evidence="3">Membrane</location>
    </subcellularLocation>
    <subcellularLocation>
        <location evidence="1">Mitochondrion</location>
    </subcellularLocation>
</comment>
<evidence type="ECO:0000259" key="8">
    <source>
        <dbReference type="Pfam" id="PF17106"/>
    </source>
</evidence>
<evidence type="ECO:0000313" key="9">
    <source>
        <dbReference type="EMBL" id="KAK4072647.1"/>
    </source>
</evidence>
<dbReference type="PANTHER" id="PTHR48182">
    <property type="entry name" value="PROTEIN SERAC1"/>
    <property type="match status" value="1"/>
</dbReference>
<dbReference type="Gene3D" id="1.25.40.20">
    <property type="entry name" value="Ankyrin repeat-containing domain"/>
    <property type="match status" value="2"/>
</dbReference>
<evidence type="ECO:0000256" key="3">
    <source>
        <dbReference type="ARBA" id="ARBA00004370"/>
    </source>
</evidence>
<dbReference type="InterPro" id="IPR002110">
    <property type="entry name" value="Ankyrin_rpt"/>
</dbReference>
<dbReference type="Proteomes" id="UP001287286">
    <property type="component" value="Unassembled WGS sequence"/>
</dbReference>
<dbReference type="SUPFAM" id="SSF53474">
    <property type="entry name" value="alpha/beta-Hydrolases"/>
    <property type="match status" value="1"/>
</dbReference>
<gene>
    <name evidence="9" type="ORF">Purlil1_13291</name>
</gene>
<feature type="compositionally biased region" description="Basic residues" evidence="7">
    <location>
        <begin position="1"/>
        <end position="14"/>
    </location>
</feature>
<feature type="region of interest" description="Disordered" evidence="7">
    <location>
        <begin position="562"/>
        <end position="581"/>
    </location>
</feature>
<accession>A0ABR0BEG7</accession>
<comment type="caution">
    <text evidence="9">The sequence shown here is derived from an EMBL/GenBank/DDBJ whole genome shotgun (WGS) entry which is preliminary data.</text>
</comment>
<dbReference type="InterPro" id="IPR036770">
    <property type="entry name" value="Ankyrin_rpt-contain_sf"/>
</dbReference>
<proteinExistence type="predicted"/>
<dbReference type="Pfam" id="PF17106">
    <property type="entry name" value="NACHT_sigma"/>
    <property type="match status" value="1"/>
</dbReference>
<protein>
    <recommendedName>
        <fullName evidence="8">NACHT-NTPase sigma domain-containing protein</fullName>
    </recommendedName>
</protein>
<evidence type="ECO:0000256" key="5">
    <source>
        <dbReference type="ARBA" id="ARBA00023128"/>
    </source>
</evidence>
<evidence type="ECO:0000256" key="7">
    <source>
        <dbReference type="SAM" id="MobiDB-lite"/>
    </source>
</evidence>
<keyword evidence="6" id="KW-0472">Membrane</keyword>
<feature type="domain" description="NACHT-NTPase sigma" evidence="8">
    <location>
        <begin position="341"/>
        <end position="382"/>
    </location>
</feature>
<name>A0ABR0BEG7_PURLI</name>
<dbReference type="EMBL" id="JAWRVI010000194">
    <property type="protein sequence ID" value="KAK4072647.1"/>
    <property type="molecule type" value="Genomic_DNA"/>
</dbReference>
<organism evidence="9 10">
    <name type="scientific">Purpureocillium lilacinum</name>
    <name type="common">Paecilomyces lilacinus</name>
    <dbReference type="NCBI Taxonomy" id="33203"/>
    <lineage>
        <taxon>Eukaryota</taxon>
        <taxon>Fungi</taxon>
        <taxon>Dikarya</taxon>
        <taxon>Ascomycota</taxon>
        <taxon>Pezizomycotina</taxon>
        <taxon>Sordariomycetes</taxon>
        <taxon>Hypocreomycetidae</taxon>
        <taxon>Hypocreales</taxon>
        <taxon>Ophiocordycipitaceae</taxon>
        <taxon>Purpureocillium</taxon>
    </lineage>
</organism>
<dbReference type="SMART" id="SM00248">
    <property type="entry name" value="ANK"/>
    <property type="match status" value="3"/>
</dbReference>
<evidence type="ECO:0000256" key="2">
    <source>
        <dbReference type="ARBA" id="ARBA00004240"/>
    </source>
</evidence>
<reference evidence="9 10" key="1">
    <citation type="journal article" date="2024" name="Microbiol. Resour. Announc.">
        <title>Genome annotations for the ascomycete fungi Trichoderma harzianum, Trichoderma aggressivum, and Purpureocillium lilacinum.</title>
        <authorList>
            <person name="Beijen E.P.W."/>
            <person name="Ohm R.A."/>
        </authorList>
    </citation>
    <scope>NUCLEOTIDE SEQUENCE [LARGE SCALE GENOMIC DNA]</scope>
    <source>
        <strain evidence="9 10">CBS 150709</strain>
    </source>
</reference>
<evidence type="ECO:0000256" key="1">
    <source>
        <dbReference type="ARBA" id="ARBA00004173"/>
    </source>
</evidence>
<dbReference type="Gene3D" id="3.40.50.1820">
    <property type="entry name" value="alpha/beta hydrolase"/>
    <property type="match status" value="1"/>
</dbReference>
<dbReference type="InterPro" id="IPR029058">
    <property type="entry name" value="AB_hydrolase_fold"/>
</dbReference>
<keyword evidence="5" id="KW-0496">Mitochondrion</keyword>
<dbReference type="Pfam" id="PF23397">
    <property type="entry name" value="DUF7104"/>
    <property type="match status" value="7"/>
</dbReference>
<dbReference type="InterPro" id="IPR055530">
    <property type="entry name" value="DUF7104"/>
</dbReference>
<evidence type="ECO:0000256" key="6">
    <source>
        <dbReference type="ARBA" id="ARBA00023136"/>
    </source>
</evidence>
<keyword evidence="10" id="KW-1185">Reference proteome</keyword>
<feature type="region of interest" description="Disordered" evidence="7">
    <location>
        <begin position="1"/>
        <end position="48"/>
    </location>
</feature>
<evidence type="ECO:0000313" key="10">
    <source>
        <dbReference type="Proteomes" id="UP001287286"/>
    </source>
</evidence>
<evidence type="ECO:0000256" key="4">
    <source>
        <dbReference type="ARBA" id="ARBA00022824"/>
    </source>
</evidence>
<dbReference type="InterPro" id="IPR031353">
    <property type="entry name" value="NACHT_sigma"/>
</dbReference>
<dbReference type="Gene3D" id="1.20.5.340">
    <property type="match status" value="3"/>
</dbReference>